<keyword evidence="1" id="KW-1133">Transmembrane helix</keyword>
<dbReference type="InterPro" id="IPR019734">
    <property type="entry name" value="TPR_rpt"/>
</dbReference>
<sequence length="196" mass="22009">MKGIIYGVIGAAIAYLVIHVYRTAGPEDVFLRMSVSILAGLYIGLMFITYALPLISDAVARLLYSDPGGEPEIEDPMHDGRALMAQGDYAGALKEFRKVTETDTENRMPWIEMAKIQLTQMEDPDGAVAILKEGLESHEWRVNDAAYFMFRMAEIHLKEREDKDSAVNILRQVIELFPETRHSANATHQLRELGAL</sequence>
<evidence type="ECO:0000313" key="2">
    <source>
        <dbReference type="EMBL" id="SHI68573.1"/>
    </source>
</evidence>
<accession>A0A1M6D624</accession>
<evidence type="ECO:0000313" key="3">
    <source>
        <dbReference type="Proteomes" id="UP000184510"/>
    </source>
</evidence>
<evidence type="ECO:0000256" key="1">
    <source>
        <dbReference type="SAM" id="Phobius"/>
    </source>
</evidence>
<proteinExistence type="predicted"/>
<dbReference type="SUPFAM" id="SSF48452">
    <property type="entry name" value="TPR-like"/>
    <property type="match status" value="1"/>
</dbReference>
<dbReference type="AlphaFoldDB" id="A0A1M6D624"/>
<dbReference type="Proteomes" id="UP000184510">
    <property type="component" value="Unassembled WGS sequence"/>
</dbReference>
<dbReference type="InterPro" id="IPR011990">
    <property type="entry name" value="TPR-like_helical_dom_sf"/>
</dbReference>
<name>A0A1M6D624_9BACT</name>
<keyword evidence="1" id="KW-0812">Transmembrane</keyword>
<keyword evidence="3" id="KW-1185">Reference proteome</keyword>
<dbReference type="OrthoDB" id="188606at2"/>
<keyword evidence="1" id="KW-0472">Membrane</keyword>
<feature type="transmembrane region" description="Helical" evidence="1">
    <location>
        <begin position="30"/>
        <end position="52"/>
    </location>
</feature>
<dbReference type="Pfam" id="PF13174">
    <property type="entry name" value="TPR_6"/>
    <property type="match status" value="1"/>
</dbReference>
<organism evidence="2 3">
    <name type="scientific">Rubritalea squalenifaciens DSM 18772</name>
    <dbReference type="NCBI Taxonomy" id="1123071"/>
    <lineage>
        <taxon>Bacteria</taxon>
        <taxon>Pseudomonadati</taxon>
        <taxon>Verrucomicrobiota</taxon>
        <taxon>Verrucomicrobiia</taxon>
        <taxon>Verrucomicrobiales</taxon>
        <taxon>Rubritaleaceae</taxon>
        <taxon>Rubritalea</taxon>
    </lineage>
</organism>
<dbReference type="STRING" id="1123071.SAMN02745181_0652"/>
<dbReference type="InParanoid" id="A0A1M6D624"/>
<dbReference type="RefSeq" id="WP_143158045.1">
    <property type="nucleotide sequence ID" value="NZ_FQYR01000002.1"/>
</dbReference>
<reference evidence="2 3" key="1">
    <citation type="submission" date="2016-11" db="EMBL/GenBank/DDBJ databases">
        <authorList>
            <person name="Jaros S."/>
            <person name="Januszkiewicz K."/>
            <person name="Wedrychowicz H."/>
        </authorList>
    </citation>
    <scope>NUCLEOTIDE SEQUENCE [LARGE SCALE GENOMIC DNA]</scope>
    <source>
        <strain evidence="2 3">DSM 18772</strain>
    </source>
</reference>
<dbReference type="Gene3D" id="1.25.40.10">
    <property type="entry name" value="Tetratricopeptide repeat domain"/>
    <property type="match status" value="1"/>
</dbReference>
<gene>
    <name evidence="2" type="ORF">SAMN02745181_0652</name>
</gene>
<dbReference type="EMBL" id="FQYR01000002">
    <property type="protein sequence ID" value="SHI68573.1"/>
    <property type="molecule type" value="Genomic_DNA"/>
</dbReference>
<protein>
    <submittedName>
        <fullName evidence="2">Tetratricopeptide repeat-containing protein</fullName>
    </submittedName>
</protein>
<feature type="transmembrane region" description="Helical" evidence="1">
    <location>
        <begin position="5"/>
        <end position="24"/>
    </location>
</feature>